<name>A0ABR7Y6K6_9SPHI</name>
<reference evidence="3 4" key="1">
    <citation type="submission" date="2020-08" db="EMBL/GenBank/DDBJ databases">
        <title>Sphingobacterium sp. DN00404 isolated from aquaculture water.</title>
        <authorList>
            <person name="Zhang M."/>
        </authorList>
    </citation>
    <scope>NUCLEOTIDE SEQUENCE [LARGE SCALE GENOMIC DNA]</scope>
    <source>
        <strain evidence="3 4">KCTC 32294</strain>
    </source>
</reference>
<feature type="signal peptide" evidence="2">
    <location>
        <begin position="1"/>
        <end position="23"/>
    </location>
</feature>
<dbReference type="RefSeq" id="WP_190310093.1">
    <property type="nucleotide sequence ID" value="NZ_JACNYK010000004.1"/>
</dbReference>
<evidence type="ECO:0000256" key="1">
    <source>
        <dbReference type="SAM" id="Coils"/>
    </source>
</evidence>
<organism evidence="3 4">
    <name type="scientific">Sphingobacterium arenae</name>
    <dbReference type="NCBI Taxonomy" id="1280598"/>
    <lineage>
        <taxon>Bacteria</taxon>
        <taxon>Pseudomonadati</taxon>
        <taxon>Bacteroidota</taxon>
        <taxon>Sphingobacteriia</taxon>
        <taxon>Sphingobacteriales</taxon>
        <taxon>Sphingobacteriaceae</taxon>
        <taxon>Sphingobacterium</taxon>
    </lineage>
</organism>
<dbReference type="EMBL" id="JACNYK010000004">
    <property type="protein sequence ID" value="MBD1426947.1"/>
    <property type="molecule type" value="Genomic_DNA"/>
</dbReference>
<accession>A0ABR7Y6K6</accession>
<protein>
    <recommendedName>
        <fullName evidence="5">Lipoprotein</fullName>
    </recommendedName>
</protein>
<dbReference type="Proteomes" id="UP000606494">
    <property type="component" value="Unassembled WGS sequence"/>
</dbReference>
<keyword evidence="1" id="KW-0175">Coiled coil</keyword>
<sequence>MILRFYVLLFLHMVMLVSCDSNRGDQDIAQRERAVELREQRVALLENEYRALLKMRDSLNSRVLAKSDSTTTDRYNKWPERVEGDWNSRMVCRASRCANYVIGDQRNERWRFYADSTGMHVQVVNNDKYVRVFEGNYEGEKIILRILNDSDLNTKIIRYVQIDDITPNVMKGTLVLTGKNNCEAVFSVELTPSPK</sequence>
<evidence type="ECO:0000313" key="3">
    <source>
        <dbReference type="EMBL" id="MBD1426947.1"/>
    </source>
</evidence>
<keyword evidence="2" id="KW-0732">Signal</keyword>
<proteinExistence type="predicted"/>
<feature type="chain" id="PRO_5045675455" description="Lipoprotein" evidence="2">
    <location>
        <begin position="24"/>
        <end position="195"/>
    </location>
</feature>
<evidence type="ECO:0000256" key="2">
    <source>
        <dbReference type="SAM" id="SignalP"/>
    </source>
</evidence>
<dbReference type="PROSITE" id="PS51257">
    <property type="entry name" value="PROKAR_LIPOPROTEIN"/>
    <property type="match status" value="1"/>
</dbReference>
<keyword evidence="4" id="KW-1185">Reference proteome</keyword>
<evidence type="ECO:0008006" key="5">
    <source>
        <dbReference type="Google" id="ProtNLM"/>
    </source>
</evidence>
<evidence type="ECO:0000313" key="4">
    <source>
        <dbReference type="Proteomes" id="UP000606494"/>
    </source>
</evidence>
<comment type="caution">
    <text evidence="3">The sequence shown here is derived from an EMBL/GenBank/DDBJ whole genome shotgun (WGS) entry which is preliminary data.</text>
</comment>
<feature type="coiled-coil region" evidence="1">
    <location>
        <begin position="28"/>
        <end position="62"/>
    </location>
</feature>
<gene>
    <name evidence="3" type="ORF">H8B17_15300</name>
</gene>